<comment type="caution">
    <text evidence="1">The sequence shown here is derived from an EMBL/GenBank/DDBJ whole genome shotgun (WGS) entry which is preliminary data.</text>
</comment>
<dbReference type="AlphaFoldDB" id="A0A9N9JKT8"/>
<reference evidence="1" key="1">
    <citation type="submission" date="2021-06" db="EMBL/GenBank/DDBJ databases">
        <authorList>
            <person name="Kallberg Y."/>
            <person name="Tangrot J."/>
            <person name="Rosling A."/>
        </authorList>
    </citation>
    <scope>NUCLEOTIDE SEQUENCE</scope>
    <source>
        <strain evidence="1">FL966</strain>
    </source>
</reference>
<name>A0A9N9JKT8_9GLOM</name>
<dbReference type="EMBL" id="CAJVQA010025786">
    <property type="protein sequence ID" value="CAG8787072.1"/>
    <property type="molecule type" value="Genomic_DNA"/>
</dbReference>
<gene>
    <name evidence="1" type="ORF">CPELLU_LOCUS16761</name>
</gene>
<accession>A0A9N9JKT8</accession>
<evidence type="ECO:0000313" key="1">
    <source>
        <dbReference type="EMBL" id="CAG8787072.1"/>
    </source>
</evidence>
<feature type="non-terminal residue" evidence="1">
    <location>
        <position position="1"/>
    </location>
</feature>
<keyword evidence="2" id="KW-1185">Reference proteome</keyword>
<feature type="non-terminal residue" evidence="1">
    <location>
        <position position="73"/>
    </location>
</feature>
<sequence>ESLEDIESSENELDSSYFIAENNVYYSSEEESYNSEYANRISSEITVILDNSESEIEVIYEKRKSKANLIEPQ</sequence>
<protein>
    <submittedName>
        <fullName evidence="1">2902_t:CDS:1</fullName>
    </submittedName>
</protein>
<proteinExistence type="predicted"/>
<dbReference type="Proteomes" id="UP000789759">
    <property type="component" value="Unassembled WGS sequence"/>
</dbReference>
<evidence type="ECO:0000313" key="2">
    <source>
        <dbReference type="Proteomes" id="UP000789759"/>
    </source>
</evidence>
<organism evidence="1 2">
    <name type="scientific">Cetraspora pellucida</name>
    <dbReference type="NCBI Taxonomy" id="1433469"/>
    <lineage>
        <taxon>Eukaryota</taxon>
        <taxon>Fungi</taxon>
        <taxon>Fungi incertae sedis</taxon>
        <taxon>Mucoromycota</taxon>
        <taxon>Glomeromycotina</taxon>
        <taxon>Glomeromycetes</taxon>
        <taxon>Diversisporales</taxon>
        <taxon>Gigasporaceae</taxon>
        <taxon>Cetraspora</taxon>
    </lineage>
</organism>